<dbReference type="PANTHER" id="PTHR27001">
    <property type="entry name" value="OS01G0253100 PROTEIN"/>
    <property type="match status" value="1"/>
</dbReference>
<reference evidence="4" key="1">
    <citation type="submission" date="2021-02" db="EMBL/GenBank/DDBJ databases">
        <authorList>
            <person name="Dougan E. K."/>
            <person name="Rhodes N."/>
            <person name="Thang M."/>
            <person name="Chan C."/>
        </authorList>
    </citation>
    <scope>NUCLEOTIDE SEQUENCE</scope>
</reference>
<comment type="caution">
    <text evidence="4">The sequence shown here is derived from an EMBL/GenBank/DDBJ whole genome shotgun (WGS) entry which is preliminary data.</text>
</comment>
<name>A0A812JZP8_9DINO</name>
<keyword evidence="5" id="KW-1185">Reference proteome</keyword>
<organism evidence="4 5">
    <name type="scientific">Symbiodinium natans</name>
    <dbReference type="NCBI Taxonomy" id="878477"/>
    <lineage>
        <taxon>Eukaryota</taxon>
        <taxon>Sar</taxon>
        <taxon>Alveolata</taxon>
        <taxon>Dinophyceae</taxon>
        <taxon>Suessiales</taxon>
        <taxon>Symbiodiniaceae</taxon>
        <taxon>Symbiodinium</taxon>
    </lineage>
</organism>
<dbReference type="SUPFAM" id="SSF56112">
    <property type="entry name" value="Protein kinase-like (PK-like)"/>
    <property type="match status" value="2"/>
</dbReference>
<dbReference type="GO" id="GO:0004672">
    <property type="term" value="F:protein kinase activity"/>
    <property type="evidence" value="ECO:0007669"/>
    <property type="project" value="InterPro"/>
</dbReference>
<dbReference type="InterPro" id="IPR000719">
    <property type="entry name" value="Prot_kinase_dom"/>
</dbReference>
<dbReference type="EMBL" id="CAJNDS010000569">
    <property type="protein sequence ID" value="CAE7219265.1"/>
    <property type="molecule type" value="Genomic_DNA"/>
</dbReference>
<dbReference type="Proteomes" id="UP000604046">
    <property type="component" value="Unassembled WGS sequence"/>
</dbReference>
<evidence type="ECO:0000259" key="3">
    <source>
        <dbReference type="PROSITE" id="PS50011"/>
    </source>
</evidence>
<feature type="domain" description="Protein kinase" evidence="3">
    <location>
        <begin position="29"/>
        <end position="311"/>
    </location>
</feature>
<dbReference type="Pfam" id="PF00069">
    <property type="entry name" value="Pkinase"/>
    <property type="match status" value="2"/>
</dbReference>
<accession>A0A812JZP8</accession>
<evidence type="ECO:0000256" key="2">
    <source>
        <dbReference type="ARBA" id="ARBA00022840"/>
    </source>
</evidence>
<dbReference type="PROSITE" id="PS50011">
    <property type="entry name" value="PROTEIN_KINASE_DOM"/>
    <property type="match status" value="2"/>
</dbReference>
<proteinExistence type="predicted"/>
<dbReference type="GO" id="GO:0005886">
    <property type="term" value="C:plasma membrane"/>
    <property type="evidence" value="ECO:0007669"/>
    <property type="project" value="TreeGrafter"/>
</dbReference>
<protein>
    <submittedName>
        <fullName evidence="4">HERK1 protein</fullName>
    </submittedName>
</protein>
<evidence type="ECO:0000256" key="1">
    <source>
        <dbReference type="ARBA" id="ARBA00022741"/>
    </source>
</evidence>
<dbReference type="InterPro" id="IPR008271">
    <property type="entry name" value="Ser/Thr_kinase_AS"/>
</dbReference>
<dbReference type="GO" id="GO:0005524">
    <property type="term" value="F:ATP binding"/>
    <property type="evidence" value="ECO:0007669"/>
    <property type="project" value="UniProtKB-KW"/>
</dbReference>
<dbReference type="InterPro" id="IPR011009">
    <property type="entry name" value="Kinase-like_dom_sf"/>
</dbReference>
<keyword evidence="2" id="KW-0067">ATP-binding</keyword>
<evidence type="ECO:0000313" key="5">
    <source>
        <dbReference type="Proteomes" id="UP000604046"/>
    </source>
</evidence>
<evidence type="ECO:0000313" key="4">
    <source>
        <dbReference type="EMBL" id="CAE7219265.1"/>
    </source>
</evidence>
<dbReference type="OrthoDB" id="310217at2759"/>
<feature type="domain" description="Protein kinase" evidence="3">
    <location>
        <begin position="919"/>
        <end position="1201"/>
    </location>
</feature>
<dbReference type="PANTHER" id="PTHR27001:SF931">
    <property type="entry name" value="OS11G0664100 PROTEIN"/>
    <property type="match status" value="1"/>
</dbReference>
<dbReference type="CDD" id="cd00180">
    <property type="entry name" value="PKc"/>
    <property type="match status" value="1"/>
</dbReference>
<dbReference type="AlphaFoldDB" id="A0A812JZP8"/>
<sequence length="1243" mass="139394">MSRTLNLGSESDGFAEFEPKYVKDCTKNWAPERRLGGGTFGVIYEARDADGLKFAALRLESKHPGYRQHMRDLTRQDLETLAAFEHRNILSVIGYSKSEESTVLLYSFPTGATCLKAALDSLEIASRLEWASRVKIFIGILAALDYCYFFRRVSGTPCYHRDVKPSNVFLTVDWIPKLVGCGLSRLIPLVDDDKTSALGIVGLGSDGGFLCPEFTRDRTFDEKSEVFSVGVTALQPLEQISEISEDDDPSAEAEAVEAVLGARDHRPEWEAPLLPAIREFAKLTVQATRCTRQARPSLGKLQQQADAARYLLPQQPEPEGEGSEGRRAALSRQPLGAVGSSMPLQKSLRPGLLSMRFNDQDAARQFRRVFQIVKQNDFPVRLVNPGAGDDFAMEVFKHLDEIRMEEGILLAVCTEDYGERTGVNCDTFHELRISYSQHVKIVPLRMSEVWPPQPKDEDARALVNAVFLDNVAYKDCRGKSDDELAGLIMELLVRPGFAQVVVSLLSGRTTCISADRGSQYVRDVKHAAEEKLGVQIARLIRKDGSILEETASVDTLQPIETVTAIAEAVVRVSLEHADEMFPVSVHIVHDAMTVQEVLKVAEEKLECAIEDLRFDSKYLGKGQTVQEAGLEDGAEIAAVAKTREEIRDPLLKALQEMETRGGIQVFAEHEVQVRRLVFMPAGNFCSKETITVLPNGKKENSNTLRCGECDECKAKSRVRQALWGPARPMNLRALDDLSDECKMYTFERDDGNIAVVKAWPFRLGEHVEAAFNLQDEDEFDTDARNALKDWKKVFTRVLPPDVLASGQWKLAVQKEPYINNFLAVSGSLASLQEASKECYLLRQYFGIACLDHRGIVHSKFKSSPMDIEDDRHYMLYMRKGGQEEVIAALQDREEFALDNKCAPDDTIQRSTASGEMVKLRALDVLSCGSFTTVISVSLLVDGWKGKKRGEKLALKLLHNSLVGGAEGRREAETAASFTNEYIIKTFDWFQMSGEQIKAKDAKVWKTISGIDCGILMELADTTLERFVYEQSADTGRLMTLGWLQTCQRRMQEMAKAVKYLHQDMKVAHRDLKPDNVLLKQMENGDFRVLISDFSSAKGTQDFAFNSVKVASPYHAPERSQTGWENEENIKKGDVYSLGLIFTAMAHRKRRTNPDAIDPDFETAKKNAYTWPHELQNLILYMIKESLQERKDILWVTSAAFFGELGRLRYTVKPVLEGQPLTAKFPQAMPLTWRGFKFPGVFPG</sequence>
<keyword evidence="1" id="KW-0547">Nucleotide-binding</keyword>
<dbReference type="SMART" id="SM00220">
    <property type="entry name" value="S_TKc"/>
    <property type="match status" value="1"/>
</dbReference>
<dbReference type="PROSITE" id="PS00108">
    <property type="entry name" value="PROTEIN_KINASE_ST"/>
    <property type="match status" value="2"/>
</dbReference>
<dbReference type="Gene3D" id="1.10.510.10">
    <property type="entry name" value="Transferase(Phosphotransferase) domain 1"/>
    <property type="match status" value="2"/>
</dbReference>
<gene>
    <name evidence="4" type="primary">HERK1</name>
    <name evidence="4" type="ORF">SNAT2548_LOCUS7933</name>
</gene>